<feature type="signal peptide" evidence="1">
    <location>
        <begin position="1"/>
        <end position="26"/>
    </location>
</feature>
<dbReference type="AlphaFoldDB" id="A0A266QAH4"/>
<organism evidence="2 3">
    <name type="scientific">Cellvibrio mixtus</name>
    <dbReference type="NCBI Taxonomy" id="39650"/>
    <lineage>
        <taxon>Bacteria</taxon>
        <taxon>Pseudomonadati</taxon>
        <taxon>Pseudomonadota</taxon>
        <taxon>Gammaproteobacteria</taxon>
        <taxon>Cellvibrionales</taxon>
        <taxon>Cellvibrionaceae</taxon>
        <taxon>Cellvibrio</taxon>
    </lineage>
</organism>
<feature type="chain" id="PRO_5012740750" description="Transmembrane cytochrome oxidase associated protein" evidence="1">
    <location>
        <begin position="27"/>
        <end position="177"/>
    </location>
</feature>
<evidence type="ECO:0008006" key="4">
    <source>
        <dbReference type="Google" id="ProtNLM"/>
    </source>
</evidence>
<dbReference type="EMBL" id="NHNI01000001">
    <property type="protein sequence ID" value="OZY86868.1"/>
    <property type="molecule type" value="Genomic_DNA"/>
</dbReference>
<evidence type="ECO:0000256" key="1">
    <source>
        <dbReference type="SAM" id="SignalP"/>
    </source>
</evidence>
<evidence type="ECO:0000313" key="2">
    <source>
        <dbReference type="EMBL" id="OZY86868.1"/>
    </source>
</evidence>
<keyword evidence="3" id="KW-1185">Reference proteome</keyword>
<gene>
    <name evidence="2" type="ORF">CBP51_07700</name>
</gene>
<dbReference type="Proteomes" id="UP000216101">
    <property type="component" value="Unassembled WGS sequence"/>
</dbReference>
<evidence type="ECO:0000313" key="3">
    <source>
        <dbReference type="Proteomes" id="UP000216101"/>
    </source>
</evidence>
<sequence length="177" mass="19905">MTSRKFFSLFLLCALVPLAAAKLSLAMGWFSHGAVNKGYWLEREIELLPDADLHGAAWRLVYIAPENCAQSCEQALYGLQQLYTGLGRKQVNIQPLVIANNRPVALGKFSAIVWQSPENNLNKDVTDELHDQIVIVNRDGLALLRYPINSDAAHMEIITKDIRTDLLRLLNYDRKGT</sequence>
<keyword evidence="1" id="KW-0732">Signal</keyword>
<accession>A0A266QAH4</accession>
<dbReference type="RefSeq" id="WP_094984407.1">
    <property type="nucleotide sequence ID" value="NZ_NHNI01000001.1"/>
</dbReference>
<reference evidence="3" key="1">
    <citation type="submission" date="2017-05" db="EMBL/GenBank/DDBJ databases">
        <authorList>
            <person name="Barney B.M."/>
        </authorList>
    </citation>
    <scope>NUCLEOTIDE SEQUENCE [LARGE SCALE GENOMIC DNA]</scope>
    <source>
        <strain evidence="3">PSBB022</strain>
    </source>
</reference>
<proteinExistence type="predicted"/>
<name>A0A266QAH4_9GAMM</name>
<protein>
    <recommendedName>
        <fullName evidence="4">Transmembrane cytochrome oxidase associated protein</fullName>
    </recommendedName>
</protein>
<comment type="caution">
    <text evidence="2">The sequence shown here is derived from an EMBL/GenBank/DDBJ whole genome shotgun (WGS) entry which is preliminary data.</text>
</comment>